<organism evidence="5 6">
    <name type="scientific">Cryoendolithus antarcticus</name>
    <dbReference type="NCBI Taxonomy" id="1507870"/>
    <lineage>
        <taxon>Eukaryota</taxon>
        <taxon>Fungi</taxon>
        <taxon>Dikarya</taxon>
        <taxon>Ascomycota</taxon>
        <taxon>Pezizomycotina</taxon>
        <taxon>Dothideomycetes</taxon>
        <taxon>Dothideomycetidae</taxon>
        <taxon>Cladosporiales</taxon>
        <taxon>Cladosporiaceae</taxon>
        <taxon>Cryoendolithus</taxon>
    </lineage>
</organism>
<evidence type="ECO:0000256" key="2">
    <source>
        <dbReference type="ARBA" id="ARBA00022827"/>
    </source>
</evidence>
<accession>A0A1V8T8C7</accession>
<dbReference type="PANTHER" id="PTHR23023">
    <property type="entry name" value="DIMETHYLANILINE MONOOXYGENASE"/>
    <property type="match status" value="1"/>
</dbReference>
<dbReference type="Pfam" id="PF13738">
    <property type="entry name" value="Pyr_redox_3"/>
    <property type="match status" value="1"/>
</dbReference>
<keyword evidence="2" id="KW-0274">FAD</keyword>
<keyword evidence="4" id="KW-0472">Membrane</keyword>
<sequence>MADEKSYDLIVVGAGIYGLCAASTYLSLYPHANVRILEAGSDVGGVWSTERSYPGFWSQSGTRVAGFHDLPMRSPPPERSYKSSQDSKLVSKYLKDYASARGLRQRCDFNCLVSSITKSGNVWQISSKTDSRDTVYCGKKLIIATGLFTQSLIPPFPGRETFNGPIIHQKDWGSSGIFASEEASKASHTHITVLGGSKSAADIVYTAAIDKHHLRTVNWLIRDSGPGALSLLPAQGLGKYEHITELGTTRIISALSFANPWLPENWWSWFLHKTWIGEWLMDFIWNKQLDDATASAKYDSRAGALPGFRDLKSDASARWRTGYFGALNRDPEDFWNVIAQKVNVFRGEVGKLGNDTVVLKDGREIQTDVLLLATGFEQAHPEFSVSEAARLGLPLSNQHAELFERERAHWSALDVAAERKVLQRWPYLHNSPLPTKEQSHTPYRLYNHTTPVSDPSIAFLGIPLCANSYHVAFVQSLYAIAAVDGHIKLPDREVMKQDIAYVTTWNRWKYPAIGGPGNAMEFEMVAYTDKMLEELGLESHKKKSWWMWMTEPIWAKENEGLLEEFRAKYVKG</sequence>
<evidence type="ECO:0000256" key="4">
    <source>
        <dbReference type="SAM" id="Phobius"/>
    </source>
</evidence>
<evidence type="ECO:0000256" key="1">
    <source>
        <dbReference type="ARBA" id="ARBA00022630"/>
    </source>
</evidence>
<dbReference type="InParanoid" id="A0A1V8T8C7"/>
<dbReference type="AlphaFoldDB" id="A0A1V8T8C7"/>
<dbReference type="EMBL" id="NAJO01000014">
    <property type="protein sequence ID" value="OQO07589.1"/>
    <property type="molecule type" value="Genomic_DNA"/>
</dbReference>
<evidence type="ECO:0000256" key="3">
    <source>
        <dbReference type="ARBA" id="ARBA00023002"/>
    </source>
</evidence>
<feature type="transmembrane region" description="Helical" evidence="4">
    <location>
        <begin position="7"/>
        <end position="28"/>
    </location>
</feature>
<dbReference type="InterPro" id="IPR050346">
    <property type="entry name" value="FMO-like"/>
</dbReference>
<keyword evidence="1" id="KW-0285">Flavoprotein</keyword>
<dbReference type="OrthoDB" id="2915840at2759"/>
<proteinExistence type="predicted"/>
<dbReference type="Proteomes" id="UP000192596">
    <property type="component" value="Unassembled WGS sequence"/>
</dbReference>
<comment type="caution">
    <text evidence="5">The sequence shown here is derived from an EMBL/GenBank/DDBJ whole genome shotgun (WGS) entry which is preliminary data.</text>
</comment>
<dbReference type="SUPFAM" id="SSF51905">
    <property type="entry name" value="FAD/NAD(P)-binding domain"/>
    <property type="match status" value="2"/>
</dbReference>
<dbReference type="Gene3D" id="3.50.50.60">
    <property type="entry name" value="FAD/NAD(P)-binding domain"/>
    <property type="match status" value="2"/>
</dbReference>
<keyword evidence="3" id="KW-0560">Oxidoreductase</keyword>
<evidence type="ECO:0000313" key="5">
    <source>
        <dbReference type="EMBL" id="OQO07589.1"/>
    </source>
</evidence>
<name>A0A1V8T8C7_9PEZI</name>
<keyword evidence="4" id="KW-0812">Transmembrane</keyword>
<keyword evidence="4" id="KW-1133">Transmembrane helix</keyword>
<gene>
    <name evidence="5" type="ORF">B0A48_07286</name>
</gene>
<protein>
    <submittedName>
        <fullName evidence="5">Uncharacterized protein</fullName>
    </submittedName>
</protein>
<reference evidence="6" key="1">
    <citation type="submission" date="2017-03" db="EMBL/GenBank/DDBJ databases">
        <title>Genomes of endolithic fungi from Antarctica.</title>
        <authorList>
            <person name="Coleine C."/>
            <person name="Masonjones S."/>
            <person name="Stajich J.E."/>
        </authorList>
    </citation>
    <scope>NUCLEOTIDE SEQUENCE [LARGE SCALE GENOMIC DNA]</scope>
    <source>
        <strain evidence="6">CCFEE 5527</strain>
    </source>
</reference>
<evidence type="ECO:0000313" key="6">
    <source>
        <dbReference type="Proteomes" id="UP000192596"/>
    </source>
</evidence>
<dbReference type="GO" id="GO:0016491">
    <property type="term" value="F:oxidoreductase activity"/>
    <property type="evidence" value="ECO:0007669"/>
    <property type="project" value="UniProtKB-KW"/>
</dbReference>
<keyword evidence="6" id="KW-1185">Reference proteome</keyword>
<dbReference type="InterPro" id="IPR036188">
    <property type="entry name" value="FAD/NAD-bd_sf"/>
</dbReference>